<dbReference type="InterPro" id="IPR036322">
    <property type="entry name" value="WD40_repeat_dom_sf"/>
</dbReference>
<dbReference type="Pfam" id="PF24506">
    <property type="entry name" value="KNTC1_N"/>
    <property type="match status" value="1"/>
</dbReference>
<dbReference type="Pfam" id="PF24515">
    <property type="entry name" value="ARM_KNTC1_3rd"/>
    <property type="match status" value="1"/>
</dbReference>
<dbReference type="PANTHER" id="PTHR15688:SF1">
    <property type="entry name" value="KINETOCHORE-ASSOCIATED PROTEIN 1"/>
    <property type="match status" value="1"/>
</dbReference>
<keyword evidence="7" id="KW-1185">Reference proteome</keyword>
<dbReference type="GO" id="GO:0000922">
    <property type="term" value="C:spindle pole"/>
    <property type="evidence" value="ECO:0007669"/>
    <property type="project" value="Ensembl"/>
</dbReference>
<feature type="domain" description="KNTC1 second ARM-repeats" evidence="4">
    <location>
        <begin position="753"/>
        <end position="917"/>
    </location>
</feature>
<protein>
    <submittedName>
        <fullName evidence="6">Kinetochore associated 1</fullName>
    </submittedName>
</protein>
<dbReference type="GeneTree" id="ENSGT00390000007883"/>
<feature type="domain" description="RZZ complex subunit KNTC1/ROD C-terminal" evidence="1">
    <location>
        <begin position="1579"/>
        <end position="2127"/>
    </location>
</feature>
<proteinExistence type="predicted"/>
<dbReference type="GO" id="GO:0005886">
    <property type="term" value="C:plasma membrane"/>
    <property type="evidence" value="ECO:0007669"/>
    <property type="project" value="Ensembl"/>
</dbReference>
<dbReference type="InterPro" id="IPR055404">
    <property type="entry name" value="ARM_KNTC1_2nd"/>
</dbReference>
<evidence type="ECO:0000313" key="7">
    <source>
        <dbReference type="Proteomes" id="UP000694417"/>
    </source>
</evidence>
<dbReference type="GO" id="GO:0005829">
    <property type="term" value="C:cytosol"/>
    <property type="evidence" value="ECO:0007669"/>
    <property type="project" value="Ensembl"/>
</dbReference>
<dbReference type="PANTHER" id="PTHR15688">
    <property type="entry name" value="KINETOCHORE-ASSOCIATED PROTEIN 1"/>
    <property type="match status" value="1"/>
</dbReference>
<dbReference type="GO" id="GO:0007094">
    <property type="term" value="P:mitotic spindle assembly checkpoint signaling"/>
    <property type="evidence" value="ECO:0007669"/>
    <property type="project" value="Ensembl"/>
</dbReference>
<sequence length="2206" mass="250396">MWNDIELLTSDDTGSGYLSVGSRNENGTSLYQVDLLAKISSEKTSLNPKIQACSLIDGFIIVADQSVILLDSVCRSLQLHLIFDTEVDVAGLCQGGMFLLVGERSGNVHLIHVASKQTLLTNAFVEKANDEHQRTYQNLVIDKDGSNEGTYYMLLLTNNGFFYVTNLQLVKIQQAIENVDLDTVKKLQGQIKSSFISTENYHTLGCLNLVTGDLASETPVIIGGTGDCAISKWEPDSSKKGMTVKNYIDAEIIKGSKKFQLIDNLLFILDTDNVLSLWDVYTLTPIWNWPSLHIEEFLLTTEAESPSSVTWQGITNLKLVALTTAIDKKMRNLMVYSLPSMEILYSLEVSSISSLVQTGISTDTIYLLEGISKNDPKLSEDTTSVLVLRCLTEALPENRLSRLLHKHRFAEAESFAIQFGLDVELVYKVKSNDILEKLALSSVDTSEQAKWQQLVDEAKENLHKIQDDEFVVNYCLKAQWITYETTQEMLNYAKARLLKKEDKIVPANSDGLIEVLRAHAKLTTFYGAFGPEKFSGSSWIEFLNNEDDLKDIFLQLREGNLVCAQYLWLRHQANFKSRFDVKMLENLLNSISTPVSLQKLCPWLKNDVIPFVRRTVPEGQKILAKWLEQAARNLELTDKANWPENGFQLAEVFFTAEKTDELGLASSWHWISLDYQNTEEVGQLRMLVNNLQELITLHRKYNCRLSLSDFEKENGTTIVFRMFDRVLAPELIPSVLEKSIRVYMQEHDLQEEELLLLYIEDLLKRCSSKSTSLFDTAWEAKAMAVIGCLSDTDLIFDAVLKIMYAAVVPWSAAVEQLVKQHLEMDHPKVKLLQESYKLMEMKKLLRGYGIREVNLLNNEIMKVVRYILKQDVPSSLEDALKVAQAYRISDDEIYCLRIIDLIDREQGEDCLLLLRSLPPAQAEKTAERVIIWARLALQEEPDDSKEDKAWRMSVAKTSVDILKILCDIQKDNVQKKDECEEILKQFQMVASLQENFEVFLSFEDYSNSAVVANLREQCIKAHEVVQARHKPGGTREPIAAEGTGLSTKSKLHGQALALQVSPQELEAELALRALKDGNVRTALNKCRDLFKHHCNANTGRLLFLTCQKLCQMLANDIPMRAPVGLNLPSEIHDLACQAATICSPDFLLDALELCKYTLIAVELSRQCHMDDYGILMKASFGTHKDPYEEWSYSDFFNEDGIVLESQMVLPIIYELISSLVPLAESRRYPLDSISMPYCSIREGDNLIFPVIRSISTLLQNLQESSQWELALRFVVGSFGTCLQHSMSNFMNASVNEKLLGETTLINSRHVMELKEKSVMFIRGNATILLHKVINCRLVDLDLALGYCTLLPQKDVFENLWKLIDKAWHNYDKILAISLVGSQLASLYEEIEIGLQFHELSTEAQWGIRLGKLGISFQPVFRQHILTKKDLIKALVENVDVDTSLILEYCSTFQLDCDAALQLFIETLLLNTNVKQSQGDTNRKSTKQQHSKLLAKVIEMVPLLTSTKDLVISLIGILHKLDPYDYEMIEVVLKIIERADENITNININQALSLLKHLESYKRISPPVDLEYQYMLEHVITLPSAAQTRLPFHLILFGTAQNFWKILSSELSEESLPTLLLISKLMKFSLDTLYVSTAKHVFEKNLKPKLLKLTPAKSSALMNREIAKITQTIESYLLSIVNPEWAVAIAITLTQEIPEGSFKMSSLKFCLYLAERWLENIPPQDETREKAQALLKKLHLQFRRSGTEAVLIAHKLNTGEYLRAIGKPAHLIVSLYEHPSINQRLQNSSGKDYPAIHAAAKEIAEVNEINLEKIWDMLLEKWLCPSTAPGVEPSELFELQEDEALRRVVYLLQSRPIDYSSRILFVCATSATTTLGMRQLTFAYKTRALQCLLYLADKETIESLFKKTIEEVKSYLKCMTFLAAFEMLNIPITFELFCNSPKEGMVKGLWKNHRHEPMAVRLVTELCLEYKICDLQLWNGLLQKLLGFNMVPYLRKVLAAISSFHSLWQVPYFSKAWQHVIQIPLLSASCPLRPSQLSDCCESLIAVLECPVSGDLDMMGIAKQYVQLELPAFALACLMLMPHSEKRHQQIKSFLGSCNPQIILQQLEEHMSEGQLAGFSHQIRNLILNDVINKKEFGILAKTKYFQMLKLHMINANNITELTRYLANELSVDEASALITEYSRHWGKPVPPNVAPCEVLKTFLNGL</sequence>
<dbReference type="GO" id="GO:0000070">
    <property type="term" value="P:mitotic sister chromatid segregation"/>
    <property type="evidence" value="ECO:0007669"/>
    <property type="project" value="TreeGrafter"/>
</dbReference>
<gene>
    <name evidence="6" type="primary">KNTC1</name>
</gene>
<dbReference type="InterPro" id="IPR055405">
    <property type="entry name" value="ARM_KNTC1_3rd"/>
</dbReference>
<feature type="domain" description="KNTC1 third ARM-repeats" evidence="3">
    <location>
        <begin position="1324"/>
        <end position="1533"/>
    </location>
</feature>
<dbReference type="Pfam" id="PF24520">
    <property type="entry name" value="ARM_KNTC1_1st"/>
    <property type="match status" value="1"/>
</dbReference>
<reference evidence="6" key="1">
    <citation type="submission" date="2025-08" db="UniProtKB">
        <authorList>
            <consortium name="Ensembl"/>
        </authorList>
    </citation>
    <scope>IDENTIFICATION</scope>
</reference>
<dbReference type="Ensembl" id="ENSUPAT00010025711.1">
    <property type="protein sequence ID" value="ENSUPAP00010022591.1"/>
    <property type="gene ID" value="ENSUPAG00010017866.1"/>
</dbReference>
<evidence type="ECO:0000259" key="5">
    <source>
        <dbReference type="Pfam" id="PF24520"/>
    </source>
</evidence>
<evidence type="ECO:0000259" key="2">
    <source>
        <dbReference type="Pfam" id="PF24506"/>
    </source>
</evidence>
<dbReference type="Proteomes" id="UP000694417">
    <property type="component" value="Unplaced"/>
</dbReference>
<dbReference type="GO" id="GO:0015629">
    <property type="term" value="C:actin cytoskeleton"/>
    <property type="evidence" value="ECO:0007669"/>
    <property type="project" value="Ensembl"/>
</dbReference>
<evidence type="ECO:0000259" key="3">
    <source>
        <dbReference type="Pfam" id="PF24515"/>
    </source>
</evidence>
<dbReference type="Pfam" id="PF10493">
    <property type="entry name" value="Rod_C"/>
    <property type="match status" value="1"/>
</dbReference>
<name>A0A8D2I3X3_UROPR</name>
<dbReference type="Pfam" id="PF24516">
    <property type="entry name" value="ARM_KNTC1_2nd"/>
    <property type="match status" value="1"/>
</dbReference>
<dbReference type="GO" id="GO:0031267">
    <property type="term" value="F:small GTPase binding"/>
    <property type="evidence" value="ECO:0007669"/>
    <property type="project" value="TreeGrafter"/>
</dbReference>
<evidence type="ECO:0000259" key="4">
    <source>
        <dbReference type="Pfam" id="PF24516"/>
    </source>
</evidence>
<reference evidence="6" key="2">
    <citation type="submission" date="2025-09" db="UniProtKB">
        <authorList>
            <consortium name="Ensembl"/>
        </authorList>
    </citation>
    <scope>IDENTIFICATION</scope>
</reference>
<feature type="domain" description="KNTC1 N-terminal" evidence="2">
    <location>
        <begin position="18"/>
        <end position="393"/>
    </location>
</feature>
<evidence type="ECO:0000313" key="6">
    <source>
        <dbReference type="Ensembl" id="ENSUPAP00010022591.1"/>
    </source>
</evidence>
<dbReference type="GO" id="GO:1903394">
    <property type="term" value="P:protein localization to kinetochore involved in kinetochore assembly"/>
    <property type="evidence" value="ECO:0007669"/>
    <property type="project" value="TreeGrafter"/>
</dbReference>
<dbReference type="InterPro" id="IPR055402">
    <property type="entry name" value="KNTC1_N"/>
</dbReference>
<dbReference type="SUPFAM" id="SSF50978">
    <property type="entry name" value="WD40 repeat-like"/>
    <property type="match status" value="1"/>
</dbReference>
<organism evidence="6 7">
    <name type="scientific">Urocitellus parryii</name>
    <name type="common">Arctic ground squirrel</name>
    <name type="synonym">Spermophilus parryii</name>
    <dbReference type="NCBI Taxonomy" id="9999"/>
    <lineage>
        <taxon>Eukaryota</taxon>
        <taxon>Metazoa</taxon>
        <taxon>Chordata</taxon>
        <taxon>Craniata</taxon>
        <taxon>Vertebrata</taxon>
        <taxon>Euteleostomi</taxon>
        <taxon>Mammalia</taxon>
        <taxon>Eutheria</taxon>
        <taxon>Euarchontoglires</taxon>
        <taxon>Glires</taxon>
        <taxon>Rodentia</taxon>
        <taxon>Sciuromorpha</taxon>
        <taxon>Sciuridae</taxon>
        <taxon>Xerinae</taxon>
        <taxon>Marmotini</taxon>
        <taxon>Urocitellus</taxon>
    </lineage>
</organism>
<evidence type="ECO:0000259" key="1">
    <source>
        <dbReference type="Pfam" id="PF10493"/>
    </source>
</evidence>
<dbReference type="GO" id="GO:1990423">
    <property type="term" value="C:RZZ complex"/>
    <property type="evidence" value="ECO:0007669"/>
    <property type="project" value="Ensembl"/>
</dbReference>
<dbReference type="InterPro" id="IPR055403">
    <property type="entry name" value="ARM_KNTC1_1st"/>
</dbReference>
<dbReference type="InterPro" id="IPR052802">
    <property type="entry name" value="KNTC1"/>
</dbReference>
<dbReference type="InterPro" id="IPR019527">
    <property type="entry name" value="RZZ-complex_KNTC1/ROD_C"/>
</dbReference>
<feature type="domain" description="KNTC1 first ARM-repeats" evidence="5">
    <location>
        <begin position="402"/>
        <end position="646"/>
    </location>
</feature>
<dbReference type="GO" id="GO:0005828">
    <property type="term" value="C:kinetochore microtubule"/>
    <property type="evidence" value="ECO:0007669"/>
    <property type="project" value="Ensembl"/>
</dbReference>
<accession>A0A8D2I3X3</accession>